<dbReference type="OrthoDB" id="1277691at2759"/>
<evidence type="ECO:0000256" key="1">
    <source>
        <dbReference type="ARBA" id="ARBA00004141"/>
    </source>
</evidence>
<feature type="transmembrane region" description="Helical" evidence="6">
    <location>
        <begin position="151"/>
        <end position="171"/>
    </location>
</feature>
<comment type="subcellular location">
    <subcellularLocation>
        <location evidence="1">Membrane</location>
        <topology evidence="1">Multi-pass membrane protein</topology>
    </subcellularLocation>
</comment>
<comment type="caution">
    <text evidence="7">The sequence shown here is derived from an EMBL/GenBank/DDBJ whole genome shotgun (WGS) entry which is preliminary data.</text>
</comment>
<dbReference type="PANTHER" id="PTHR23291:SF32">
    <property type="entry name" value="BAX INHIBITOR 1"/>
    <property type="match status" value="1"/>
</dbReference>
<feature type="transmembrane region" description="Helical" evidence="6">
    <location>
        <begin position="124"/>
        <end position="145"/>
    </location>
</feature>
<dbReference type="VEuPathDB" id="ToxoDB:CSUI_005323"/>
<keyword evidence="3 6" id="KW-0812">Transmembrane</keyword>
<name>A0A2C6KVM2_9APIC</name>
<evidence type="ECO:0000256" key="3">
    <source>
        <dbReference type="ARBA" id="ARBA00022692"/>
    </source>
</evidence>
<dbReference type="GO" id="GO:0016020">
    <property type="term" value="C:membrane"/>
    <property type="evidence" value="ECO:0007669"/>
    <property type="project" value="UniProtKB-SubCell"/>
</dbReference>
<reference evidence="7 8" key="1">
    <citation type="journal article" date="2017" name="Int. J. Parasitol.">
        <title>The genome of the protozoan parasite Cystoisospora suis and a reverse vaccinology approach to identify vaccine candidates.</title>
        <authorList>
            <person name="Palmieri N."/>
            <person name="Shrestha A."/>
            <person name="Ruttkowski B."/>
            <person name="Beck T."/>
            <person name="Vogl C."/>
            <person name="Tomley F."/>
            <person name="Blake D.P."/>
            <person name="Joachim A."/>
        </authorList>
    </citation>
    <scope>NUCLEOTIDE SEQUENCE [LARGE SCALE GENOMIC DNA]</scope>
    <source>
        <strain evidence="7 8">Wien I</strain>
    </source>
</reference>
<organism evidence="7 8">
    <name type="scientific">Cystoisospora suis</name>
    <dbReference type="NCBI Taxonomy" id="483139"/>
    <lineage>
        <taxon>Eukaryota</taxon>
        <taxon>Sar</taxon>
        <taxon>Alveolata</taxon>
        <taxon>Apicomplexa</taxon>
        <taxon>Conoidasida</taxon>
        <taxon>Coccidia</taxon>
        <taxon>Eucoccidiorida</taxon>
        <taxon>Eimeriorina</taxon>
        <taxon>Sarcocystidae</taxon>
        <taxon>Cystoisospora</taxon>
    </lineage>
</organism>
<evidence type="ECO:0000313" key="7">
    <source>
        <dbReference type="EMBL" id="PHJ20839.1"/>
    </source>
</evidence>
<keyword evidence="4 6" id="KW-1133">Transmembrane helix</keyword>
<dbReference type="Pfam" id="PF01027">
    <property type="entry name" value="Bax1-I"/>
    <property type="match status" value="1"/>
</dbReference>
<dbReference type="InterPro" id="IPR006214">
    <property type="entry name" value="Bax_inhibitor_1-related"/>
</dbReference>
<accession>A0A2C6KVM2</accession>
<feature type="transmembrane region" description="Helical" evidence="6">
    <location>
        <begin position="36"/>
        <end position="53"/>
    </location>
</feature>
<proteinExistence type="inferred from homology"/>
<sequence length="252" mass="28237">MNIFEQYTQRQGAMNLKDILNFSPLTRVQQKHLTRVYAALLSNIILAALGVYIQQRFLPFVSPILLVGLQLFSLWTLGSSSTDAVYSGKVCTPWRAGWYGVFGLTSGMLLGDYLLFLHLINPSILPTAFLVSVGIFASLSAAAVVSKDRKFIYLGSLLGTGLTCLASISFISMFWRTKIGDDILLWGGLAMYIGYVLFDTQVALEMCRRGSSDFLMQAIQFYIDLLGIFTRIAQILAEKDERRKRRNNDDTE</sequence>
<evidence type="ECO:0000256" key="5">
    <source>
        <dbReference type="ARBA" id="ARBA00023136"/>
    </source>
</evidence>
<feature type="transmembrane region" description="Helical" evidence="6">
    <location>
        <begin position="98"/>
        <end position="117"/>
    </location>
</feature>
<protein>
    <submittedName>
        <fullName evidence="7">Bax inhibitor-1</fullName>
    </submittedName>
</protein>
<dbReference type="PANTHER" id="PTHR23291">
    <property type="entry name" value="BAX INHIBITOR-RELATED"/>
    <property type="match status" value="1"/>
</dbReference>
<feature type="transmembrane region" description="Helical" evidence="6">
    <location>
        <begin position="60"/>
        <end position="78"/>
    </location>
</feature>
<evidence type="ECO:0000256" key="2">
    <source>
        <dbReference type="ARBA" id="ARBA00010350"/>
    </source>
</evidence>
<dbReference type="GeneID" id="94428711"/>
<dbReference type="RefSeq" id="XP_067922525.1">
    <property type="nucleotide sequence ID" value="XM_068065500.1"/>
</dbReference>
<evidence type="ECO:0000313" key="8">
    <source>
        <dbReference type="Proteomes" id="UP000221165"/>
    </source>
</evidence>
<evidence type="ECO:0000256" key="6">
    <source>
        <dbReference type="RuleBase" id="RU004379"/>
    </source>
</evidence>
<feature type="transmembrane region" description="Helical" evidence="6">
    <location>
        <begin position="183"/>
        <end position="198"/>
    </location>
</feature>
<gene>
    <name evidence="7" type="ORF">CSUI_005323</name>
</gene>
<keyword evidence="8" id="KW-1185">Reference proteome</keyword>
<dbReference type="AlphaFoldDB" id="A0A2C6KVM2"/>
<comment type="similarity">
    <text evidence="2 6">Belongs to the BI1 family.</text>
</comment>
<dbReference type="EMBL" id="MIGC01002573">
    <property type="protein sequence ID" value="PHJ20839.1"/>
    <property type="molecule type" value="Genomic_DNA"/>
</dbReference>
<keyword evidence="5 6" id="KW-0472">Membrane</keyword>
<evidence type="ECO:0000256" key="4">
    <source>
        <dbReference type="ARBA" id="ARBA00022989"/>
    </source>
</evidence>
<dbReference type="Proteomes" id="UP000221165">
    <property type="component" value="Unassembled WGS sequence"/>
</dbReference>